<evidence type="ECO:0000256" key="8">
    <source>
        <dbReference type="ARBA" id="ARBA00022619"/>
    </source>
</evidence>
<dbReference type="PIRSF" id="PIRSF006769">
    <property type="entry name" value="RibD"/>
    <property type="match status" value="1"/>
</dbReference>
<feature type="binding site" evidence="22">
    <location>
        <position position="75"/>
    </location>
    <ligand>
        <name>Zn(2+)</name>
        <dbReference type="ChEBI" id="CHEBI:29105"/>
        <note>catalytic</note>
    </ligand>
</feature>
<evidence type="ECO:0000256" key="5">
    <source>
        <dbReference type="ARBA" id="ARBA00007417"/>
    </source>
</evidence>
<evidence type="ECO:0000256" key="3">
    <source>
        <dbReference type="ARBA" id="ARBA00004910"/>
    </source>
</evidence>
<dbReference type="Gene3D" id="3.40.430.10">
    <property type="entry name" value="Dihydrofolate Reductase, subunit A"/>
    <property type="match status" value="1"/>
</dbReference>
<protein>
    <recommendedName>
        <fullName evidence="19">Riboflavin biosynthesis protein RibD</fullName>
    </recommendedName>
    <domain>
        <recommendedName>
            <fullName evidence="19">Diaminohydroxyphosphoribosylaminopyrimidine deaminase</fullName>
            <shortName evidence="19">DRAP deaminase</shortName>
            <ecNumber evidence="19">3.5.4.26</ecNumber>
        </recommendedName>
        <alternativeName>
            <fullName evidence="19">Riboflavin-specific deaminase</fullName>
        </alternativeName>
    </domain>
    <domain>
        <recommendedName>
            <fullName evidence="19">5-amino-6-(5-phosphoribosylamino)uracil reductase</fullName>
            <ecNumber evidence="19">1.1.1.193</ecNumber>
        </recommendedName>
        <alternativeName>
            <fullName evidence="19">HTP reductase</fullName>
        </alternativeName>
    </domain>
</protein>
<dbReference type="PROSITE" id="PS00903">
    <property type="entry name" value="CYT_DCMP_DEAMINASES_1"/>
    <property type="match status" value="1"/>
</dbReference>
<evidence type="ECO:0000256" key="21">
    <source>
        <dbReference type="PIRSR" id="PIRSR006769-2"/>
    </source>
</evidence>
<feature type="binding site" evidence="21">
    <location>
        <position position="170"/>
    </location>
    <ligand>
        <name>NADP(+)</name>
        <dbReference type="ChEBI" id="CHEBI:58349"/>
    </ligand>
</feature>
<evidence type="ECO:0000256" key="11">
    <source>
        <dbReference type="ARBA" id="ARBA00022833"/>
    </source>
</evidence>
<keyword evidence="14" id="KW-0511">Multifunctional enzyme</keyword>
<gene>
    <name evidence="24" type="ORF">SAMN05216366_13118</name>
</gene>
<dbReference type="NCBIfam" id="TIGR01508">
    <property type="entry name" value="rib_reduct_arch"/>
    <property type="match status" value="1"/>
</dbReference>
<feature type="binding site" evidence="21">
    <location>
        <position position="223"/>
    </location>
    <ligand>
        <name>NADP(+)</name>
        <dbReference type="ChEBI" id="CHEBI:58349"/>
    </ligand>
</feature>
<organism evidence="24 25">
    <name type="scientific">Selenomonas ruminantium</name>
    <dbReference type="NCBI Taxonomy" id="971"/>
    <lineage>
        <taxon>Bacteria</taxon>
        <taxon>Bacillati</taxon>
        <taxon>Bacillota</taxon>
        <taxon>Negativicutes</taxon>
        <taxon>Selenomonadales</taxon>
        <taxon>Selenomonadaceae</taxon>
        <taxon>Selenomonas</taxon>
    </lineage>
</organism>
<dbReference type="Proteomes" id="UP000182412">
    <property type="component" value="Unassembled WGS sequence"/>
</dbReference>
<evidence type="ECO:0000256" key="6">
    <source>
        <dbReference type="ARBA" id="ARBA00009723"/>
    </source>
</evidence>
<evidence type="ECO:0000256" key="15">
    <source>
        <dbReference type="ARBA" id="ARBA00047550"/>
    </source>
</evidence>
<feature type="binding site" evidence="21">
    <location>
        <position position="168"/>
    </location>
    <ligand>
        <name>substrate</name>
    </ligand>
</feature>
<evidence type="ECO:0000256" key="18">
    <source>
        <dbReference type="ARBA" id="ARBA00049886"/>
    </source>
</evidence>
<evidence type="ECO:0000256" key="10">
    <source>
        <dbReference type="ARBA" id="ARBA00022801"/>
    </source>
</evidence>
<evidence type="ECO:0000256" key="4">
    <source>
        <dbReference type="ARBA" id="ARBA00005259"/>
    </source>
</evidence>
<feature type="binding site" evidence="21">
    <location>
        <position position="196"/>
    </location>
    <ligand>
        <name>NADP(+)</name>
        <dbReference type="ChEBI" id="CHEBI:58349"/>
    </ligand>
</feature>
<reference evidence="24 25" key="1">
    <citation type="submission" date="2016-10" db="EMBL/GenBank/DDBJ databases">
        <authorList>
            <person name="de Groot N.N."/>
        </authorList>
    </citation>
    <scope>NUCLEOTIDE SEQUENCE [LARGE SCALE GENOMIC DNA]</scope>
    <source>
        <strain evidence="24 25">S137</strain>
    </source>
</reference>
<comment type="catalytic activity">
    <reaction evidence="17 19">
        <text>5-amino-6-(5-phospho-D-ribitylamino)uracil + NADP(+) = 5-amino-6-(5-phospho-D-ribosylamino)uracil + NADPH + H(+)</text>
        <dbReference type="Rhea" id="RHEA:17845"/>
        <dbReference type="ChEBI" id="CHEBI:15378"/>
        <dbReference type="ChEBI" id="CHEBI:57783"/>
        <dbReference type="ChEBI" id="CHEBI:58349"/>
        <dbReference type="ChEBI" id="CHEBI:58421"/>
        <dbReference type="ChEBI" id="CHEBI:58453"/>
        <dbReference type="EC" id="1.1.1.193"/>
    </reaction>
</comment>
<dbReference type="Pfam" id="PF01872">
    <property type="entry name" value="RibD_C"/>
    <property type="match status" value="1"/>
</dbReference>
<evidence type="ECO:0000259" key="23">
    <source>
        <dbReference type="PROSITE" id="PS51747"/>
    </source>
</evidence>
<dbReference type="PANTHER" id="PTHR38011:SF7">
    <property type="entry name" value="2,5-DIAMINO-6-RIBOSYLAMINO-4(3H)-PYRIMIDINONE 5'-PHOSPHATE REDUCTASE"/>
    <property type="match status" value="1"/>
</dbReference>
<keyword evidence="9 19" id="KW-0479">Metal-binding</keyword>
<dbReference type="CDD" id="cd01284">
    <property type="entry name" value="Riboflavin_deaminase-reductase"/>
    <property type="match status" value="1"/>
</dbReference>
<comment type="catalytic activity">
    <reaction evidence="16">
        <text>2,5-diamino-6-(1-D-ribitylamino)pyrimidin-4(3H)-one 5'-phosphate + NADP(+) = 2,5-diamino-6-(1-D-ribosylamino)pyrimidin-4(3H)-one 5'-phosphate + NADPH + H(+)</text>
        <dbReference type="Rhea" id="RHEA:27278"/>
        <dbReference type="ChEBI" id="CHEBI:15378"/>
        <dbReference type="ChEBI" id="CHEBI:57783"/>
        <dbReference type="ChEBI" id="CHEBI:58349"/>
        <dbReference type="ChEBI" id="CHEBI:58890"/>
        <dbReference type="ChEBI" id="CHEBI:59545"/>
        <dbReference type="EC" id="1.1.1.302"/>
    </reaction>
</comment>
<keyword evidence="12 19" id="KW-0521">NADP</keyword>
<dbReference type="FunFam" id="3.40.140.10:FF:000025">
    <property type="entry name" value="Riboflavin biosynthesis protein RibD"/>
    <property type="match status" value="1"/>
</dbReference>
<comment type="similarity">
    <text evidence="5 19">In the C-terminal section; belongs to the HTP reductase family.</text>
</comment>
<evidence type="ECO:0000313" key="25">
    <source>
        <dbReference type="Proteomes" id="UP000182412"/>
    </source>
</evidence>
<feature type="binding site" evidence="22">
    <location>
        <position position="84"/>
    </location>
    <ligand>
        <name>Zn(2+)</name>
        <dbReference type="ChEBI" id="CHEBI:29105"/>
        <note>catalytic</note>
    </ligand>
</feature>
<evidence type="ECO:0000256" key="1">
    <source>
        <dbReference type="ARBA" id="ARBA00002151"/>
    </source>
</evidence>
<evidence type="ECO:0000256" key="20">
    <source>
        <dbReference type="PIRSR" id="PIRSR006769-1"/>
    </source>
</evidence>
<dbReference type="PANTHER" id="PTHR38011">
    <property type="entry name" value="DIHYDROFOLATE REDUCTASE FAMILY PROTEIN (AFU_ORTHOLOGUE AFUA_8G06820)"/>
    <property type="match status" value="1"/>
</dbReference>
<dbReference type="SUPFAM" id="SSF53597">
    <property type="entry name" value="Dihydrofolate reductase-like"/>
    <property type="match status" value="1"/>
</dbReference>
<dbReference type="InterPro" id="IPR016192">
    <property type="entry name" value="APOBEC/CMP_deaminase_Zn-bd"/>
</dbReference>
<keyword evidence="8 19" id="KW-0686">Riboflavin biosynthesis</keyword>
<evidence type="ECO:0000256" key="9">
    <source>
        <dbReference type="ARBA" id="ARBA00022723"/>
    </source>
</evidence>
<comment type="pathway">
    <text evidence="3 19">Cofactor biosynthesis; riboflavin biosynthesis; 5-amino-6-(D-ribitylamino)uracil from GTP: step 3/4.</text>
</comment>
<dbReference type="InterPro" id="IPR002125">
    <property type="entry name" value="CMP_dCMP_dom"/>
</dbReference>
<dbReference type="NCBIfam" id="TIGR00326">
    <property type="entry name" value="eubact_ribD"/>
    <property type="match status" value="1"/>
</dbReference>
<comment type="catalytic activity">
    <reaction evidence="15">
        <text>2,5-diamino-6-(1-D-ribitylamino)pyrimidin-4(3H)-one 5'-phosphate + NAD(+) = 2,5-diamino-6-(1-D-ribosylamino)pyrimidin-4(3H)-one 5'-phosphate + NADH + H(+)</text>
        <dbReference type="Rhea" id="RHEA:27274"/>
        <dbReference type="ChEBI" id="CHEBI:15378"/>
        <dbReference type="ChEBI" id="CHEBI:57540"/>
        <dbReference type="ChEBI" id="CHEBI:57945"/>
        <dbReference type="ChEBI" id="CHEBI:58890"/>
        <dbReference type="ChEBI" id="CHEBI:59545"/>
        <dbReference type="EC" id="1.1.1.302"/>
    </reaction>
</comment>
<dbReference type="GO" id="GO:0008835">
    <property type="term" value="F:diaminohydroxyphosphoribosylaminopyrimidine deaminase activity"/>
    <property type="evidence" value="ECO:0007669"/>
    <property type="project" value="UniProtKB-EC"/>
</dbReference>
<feature type="binding site" evidence="21">
    <location>
        <position position="204"/>
    </location>
    <ligand>
        <name>substrate</name>
    </ligand>
</feature>
<feature type="binding site" evidence="21">
    <location>
        <begin position="295"/>
        <end position="301"/>
    </location>
    <ligand>
        <name>NADP(+)</name>
        <dbReference type="ChEBI" id="CHEBI:58349"/>
    </ligand>
</feature>
<evidence type="ECO:0000313" key="24">
    <source>
        <dbReference type="EMBL" id="SDP64205.1"/>
    </source>
</evidence>
<keyword evidence="13 19" id="KW-0560">Oxidoreductase</keyword>
<dbReference type="GO" id="GO:0008270">
    <property type="term" value="F:zinc ion binding"/>
    <property type="evidence" value="ECO:0007669"/>
    <property type="project" value="InterPro"/>
</dbReference>
<comment type="similarity">
    <text evidence="6">Belongs to the HTP reductase family.</text>
</comment>
<dbReference type="AlphaFoldDB" id="A0A1H0UDW0"/>
<feature type="binding site" evidence="21">
    <location>
        <position position="207"/>
    </location>
    <ligand>
        <name>substrate</name>
    </ligand>
</feature>
<dbReference type="EC" id="1.1.1.193" evidence="19"/>
<evidence type="ECO:0000256" key="17">
    <source>
        <dbReference type="ARBA" id="ARBA00049861"/>
    </source>
</evidence>
<comment type="catalytic activity">
    <reaction evidence="18 19">
        <text>2,5-diamino-6-hydroxy-4-(5-phosphoribosylamino)-pyrimidine + H2O + H(+) = 5-amino-6-(5-phospho-D-ribosylamino)uracil + NH4(+)</text>
        <dbReference type="Rhea" id="RHEA:21868"/>
        <dbReference type="ChEBI" id="CHEBI:15377"/>
        <dbReference type="ChEBI" id="CHEBI:15378"/>
        <dbReference type="ChEBI" id="CHEBI:28938"/>
        <dbReference type="ChEBI" id="CHEBI:58453"/>
        <dbReference type="ChEBI" id="CHEBI:58614"/>
        <dbReference type="EC" id="3.5.4.26"/>
    </reaction>
</comment>
<evidence type="ECO:0000256" key="13">
    <source>
        <dbReference type="ARBA" id="ARBA00023002"/>
    </source>
</evidence>
<evidence type="ECO:0000256" key="7">
    <source>
        <dbReference type="ARBA" id="ARBA00011738"/>
    </source>
</evidence>
<evidence type="ECO:0000256" key="14">
    <source>
        <dbReference type="ARBA" id="ARBA00023268"/>
    </source>
</evidence>
<dbReference type="NCBIfam" id="TIGR00227">
    <property type="entry name" value="ribD_Cterm"/>
    <property type="match status" value="1"/>
</dbReference>
<dbReference type="SUPFAM" id="SSF53927">
    <property type="entry name" value="Cytidine deaminase-like"/>
    <property type="match status" value="1"/>
</dbReference>
<dbReference type="EMBL" id="FNJQ01000031">
    <property type="protein sequence ID" value="SDP64205.1"/>
    <property type="molecule type" value="Genomic_DNA"/>
</dbReference>
<feature type="binding site" evidence="21">
    <location>
        <position position="184"/>
    </location>
    <ligand>
        <name>substrate</name>
    </ligand>
</feature>
<comment type="pathway">
    <text evidence="2 19">Cofactor biosynthesis; riboflavin biosynthesis; 5-amino-6-(D-ribitylamino)uracil from GTP: step 2/4.</text>
</comment>
<dbReference type="GO" id="GO:0050661">
    <property type="term" value="F:NADP binding"/>
    <property type="evidence" value="ECO:0007669"/>
    <property type="project" value="InterPro"/>
</dbReference>
<feature type="binding site" evidence="22">
    <location>
        <position position="50"/>
    </location>
    <ligand>
        <name>Zn(2+)</name>
        <dbReference type="ChEBI" id="CHEBI:29105"/>
        <note>catalytic</note>
    </ligand>
</feature>
<keyword evidence="10 19" id="KW-0378">Hydrolase</keyword>
<dbReference type="InterPro" id="IPR011549">
    <property type="entry name" value="RibD_C"/>
</dbReference>
<dbReference type="InterPro" id="IPR002734">
    <property type="entry name" value="RibDG_C"/>
</dbReference>
<dbReference type="InterPro" id="IPR050765">
    <property type="entry name" value="Riboflavin_Biosynth_HTPR"/>
</dbReference>
<name>A0A1H0UDW0_SELRU</name>
<evidence type="ECO:0000256" key="19">
    <source>
        <dbReference type="PIRNR" id="PIRNR006769"/>
    </source>
</evidence>
<comment type="cofactor">
    <cofactor evidence="19 22">
        <name>Zn(2+)</name>
        <dbReference type="ChEBI" id="CHEBI:29105"/>
    </cofactor>
    <text evidence="19 22">Binds 1 zinc ion.</text>
</comment>
<dbReference type="InterPro" id="IPR006401">
    <property type="entry name" value="Rib_reduct_arc"/>
</dbReference>
<comment type="subunit">
    <text evidence="7">Homodimer.</text>
</comment>
<dbReference type="GO" id="GO:0009231">
    <property type="term" value="P:riboflavin biosynthetic process"/>
    <property type="evidence" value="ECO:0007669"/>
    <property type="project" value="UniProtKB-UniPathway"/>
</dbReference>
<accession>A0A1H0UDW0</accession>
<feature type="binding site" evidence="21">
    <location>
        <position position="293"/>
    </location>
    <ligand>
        <name>substrate</name>
    </ligand>
</feature>
<dbReference type="EC" id="3.5.4.26" evidence="19"/>
<evidence type="ECO:0000256" key="22">
    <source>
        <dbReference type="PIRSR" id="PIRSR006769-3"/>
    </source>
</evidence>
<dbReference type="InterPro" id="IPR004794">
    <property type="entry name" value="Eubact_RibD"/>
</dbReference>
<dbReference type="InterPro" id="IPR024072">
    <property type="entry name" value="DHFR-like_dom_sf"/>
</dbReference>
<feature type="binding site" evidence="21">
    <location>
        <position position="154"/>
    </location>
    <ligand>
        <name>NADP(+)</name>
        <dbReference type="ChEBI" id="CHEBI:58349"/>
    </ligand>
</feature>
<feature type="binding site" evidence="21">
    <location>
        <position position="200"/>
    </location>
    <ligand>
        <name>NADP(+)</name>
        <dbReference type="ChEBI" id="CHEBI:58349"/>
    </ligand>
</feature>
<feature type="active site" description="Proton donor" evidence="20">
    <location>
        <position position="52"/>
    </location>
</feature>
<dbReference type="Gene3D" id="3.40.140.10">
    <property type="entry name" value="Cytidine Deaminase, domain 2"/>
    <property type="match status" value="1"/>
</dbReference>
<proteinExistence type="inferred from homology"/>
<dbReference type="PROSITE" id="PS51747">
    <property type="entry name" value="CYT_DCMP_DEAMINASES_2"/>
    <property type="match status" value="1"/>
</dbReference>
<dbReference type="UniPathway" id="UPA00275">
    <property type="reaction ID" value="UER00401"/>
</dbReference>
<dbReference type="GO" id="GO:0008703">
    <property type="term" value="F:5-amino-6-(5-phosphoribosylamino)uracil reductase activity"/>
    <property type="evidence" value="ECO:0007669"/>
    <property type="project" value="UniProtKB-EC"/>
</dbReference>
<dbReference type="Pfam" id="PF00383">
    <property type="entry name" value="dCMP_cyt_deam_1"/>
    <property type="match status" value="1"/>
</dbReference>
<evidence type="ECO:0000256" key="2">
    <source>
        <dbReference type="ARBA" id="ARBA00004882"/>
    </source>
</evidence>
<comment type="function">
    <text evidence="1 19">Converts 2,5-diamino-6-(ribosylamino)-4(3h)-pyrimidinone 5'-phosphate into 5-amino-6-(ribosylamino)-2,4(1h,3h)-pyrimidinedione 5'-phosphate.</text>
</comment>
<keyword evidence="11 19" id="KW-0862">Zinc</keyword>
<evidence type="ECO:0000256" key="16">
    <source>
        <dbReference type="ARBA" id="ARBA00049020"/>
    </source>
</evidence>
<evidence type="ECO:0000256" key="12">
    <source>
        <dbReference type="ARBA" id="ARBA00022857"/>
    </source>
</evidence>
<dbReference type="InterPro" id="IPR016193">
    <property type="entry name" value="Cytidine_deaminase-like"/>
</dbReference>
<comment type="similarity">
    <text evidence="4 19">In the N-terminal section; belongs to the cytidine and deoxycytidylate deaminase family.</text>
</comment>
<feature type="domain" description="CMP/dCMP-type deaminase" evidence="23">
    <location>
        <begin position="1"/>
        <end position="123"/>
    </location>
</feature>
<sequence>MQDEDFMRVALNLARNATGRTSPNPLVGAVIVREGRIVGAGWHRKAGTPHAEIHALNMAGDLARGATLYVTLEPCSHYGRTGPCAEAVVKAGIKRCVIAMGDPNPKVAGKGIAILEQAGIEVRCGVLEAEAVALNEVFLHWIREKMPFVVLKTAMSLDGKIATHTGKSQWITGEAARARVHEYRDLYDGIMVGIGTVLADNPSLTTRLPGGTGKNPVRIIVDSKARTPLDAKLVNDGAALTIIAVTEAAPKDRVQALKDKGVAIMIAGSGPQVDLPLLMKKLGEMEICSVFVEGGGTVNFALLQAGLVSKVHAFIAPKIIGGREALTSVEGEGFAELSEAVELNNTTVEQLGADILLTGYVKGR</sequence>